<feature type="compositionally biased region" description="Polar residues" evidence="1">
    <location>
        <begin position="70"/>
        <end position="81"/>
    </location>
</feature>
<dbReference type="HOGENOM" id="CLU_1440663_0_0_1"/>
<dbReference type="AlphaFoldDB" id="F0U9R3"/>
<feature type="region of interest" description="Disordered" evidence="1">
    <location>
        <begin position="1"/>
        <end position="24"/>
    </location>
</feature>
<organism evidence="3">
    <name type="scientific">Ajellomyces capsulatus (strain H88)</name>
    <name type="common">Darling's disease fungus</name>
    <name type="synonym">Histoplasma capsulatum</name>
    <dbReference type="NCBI Taxonomy" id="544711"/>
    <lineage>
        <taxon>Eukaryota</taxon>
        <taxon>Fungi</taxon>
        <taxon>Dikarya</taxon>
        <taxon>Ascomycota</taxon>
        <taxon>Pezizomycotina</taxon>
        <taxon>Eurotiomycetes</taxon>
        <taxon>Eurotiomycetidae</taxon>
        <taxon>Onygenales</taxon>
        <taxon>Ajellomycetaceae</taxon>
        <taxon>Histoplasma</taxon>
    </lineage>
</organism>
<evidence type="ECO:0000256" key="1">
    <source>
        <dbReference type="SAM" id="MobiDB-lite"/>
    </source>
</evidence>
<name>F0U9R3_AJEC8</name>
<accession>F0U9R3</accession>
<dbReference type="VEuPathDB" id="FungiDB:I7I53_06991"/>
<feature type="compositionally biased region" description="Polar residues" evidence="1">
    <location>
        <begin position="97"/>
        <end position="109"/>
    </location>
</feature>
<proteinExistence type="predicted"/>
<feature type="region of interest" description="Disordered" evidence="1">
    <location>
        <begin position="64"/>
        <end position="156"/>
    </location>
</feature>
<feature type="compositionally biased region" description="Basic residues" evidence="1">
    <location>
        <begin position="82"/>
        <end position="91"/>
    </location>
</feature>
<dbReference type="Proteomes" id="UP000008142">
    <property type="component" value="Unassembled WGS sequence"/>
</dbReference>
<sequence length="188" mass="20442">MLFSLRKNLQPRAEPLPSTSGMEDTAALDTYKSSLARGGDNVTASCVVALSIFRSVVTFAAHPHAERTQSESLTVTNSSPLRTHKRSRKPGPKTMVQVPNTNSRQQEPGSTVKHQHHQRKLLINLSPSQLGGVPVSAPQAELAPTAPPSESQSQILSTANPMDGLVKIENLEMKSMLEKMKQLRFQGP</sequence>
<gene>
    <name evidence="2" type="ORF">HCEG_01314</name>
</gene>
<evidence type="ECO:0000313" key="2">
    <source>
        <dbReference type="EMBL" id="EGC41952.1"/>
    </source>
</evidence>
<dbReference type="EMBL" id="DS990636">
    <property type="protein sequence ID" value="EGC41952.1"/>
    <property type="molecule type" value="Genomic_DNA"/>
</dbReference>
<protein>
    <submittedName>
        <fullName evidence="2">Predicted protein</fullName>
    </submittedName>
</protein>
<evidence type="ECO:0000313" key="3">
    <source>
        <dbReference type="Proteomes" id="UP000008142"/>
    </source>
</evidence>
<dbReference type="STRING" id="544711.F0U9R3"/>
<reference evidence="3" key="1">
    <citation type="submission" date="2008-07" db="EMBL/GenBank/DDBJ databases">
        <title>Annotation of Ajellomyces capsulatus strain H88.</title>
        <authorList>
            <person name="Champion M."/>
            <person name="Cuomo C."/>
            <person name="Ma L.-J."/>
            <person name="Henn M.R."/>
            <person name="Sil A."/>
            <person name="Goldman B."/>
            <person name="Young S.K."/>
            <person name="Kodira C.D."/>
            <person name="Zeng Q."/>
            <person name="Koehrsen M."/>
            <person name="Alvarado L."/>
            <person name="Berlin A."/>
            <person name="Borenstein D."/>
            <person name="Chen Z."/>
            <person name="Engels R."/>
            <person name="Freedman E."/>
            <person name="Gellesch M."/>
            <person name="Goldberg J."/>
            <person name="Griggs A."/>
            <person name="Gujja S."/>
            <person name="Heiman D."/>
            <person name="Hepburn T."/>
            <person name="Howarth C."/>
            <person name="Jen D."/>
            <person name="Larson L."/>
            <person name="Lewis B."/>
            <person name="Mehta T."/>
            <person name="Park D."/>
            <person name="Pearson M."/>
            <person name="Roberts A."/>
            <person name="Saif S."/>
            <person name="Shea T."/>
            <person name="Shenoy N."/>
            <person name="Sisk P."/>
            <person name="Stolte C."/>
            <person name="Sykes S."/>
            <person name="Walk T."/>
            <person name="White J."/>
            <person name="Yandava C."/>
            <person name="Klein B."/>
            <person name="McEwen J.G."/>
            <person name="Puccia R."/>
            <person name="Goldman G.H."/>
            <person name="Felipe M.S."/>
            <person name="Nino-Vega G."/>
            <person name="San-Blas G."/>
            <person name="Taylor J."/>
            <person name="Mendoza L."/>
            <person name="Galagan J."/>
            <person name="Nusbaum C."/>
            <person name="Birren B."/>
        </authorList>
    </citation>
    <scope>NUCLEOTIDE SEQUENCE [LARGE SCALE GENOMIC DNA]</scope>
    <source>
        <strain evidence="3">H88</strain>
    </source>
</reference>